<evidence type="ECO:0000313" key="2">
    <source>
        <dbReference type="EMBL" id="JAH06040.1"/>
    </source>
</evidence>
<keyword evidence="1" id="KW-0472">Membrane</keyword>
<evidence type="ECO:0000256" key="1">
    <source>
        <dbReference type="SAM" id="Phobius"/>
    </source>
</evidence>
<keyword evidence="1" id="KW-0812">Transmembrane</keyword>
<protein>
    <submittedName>
        <fullName evidence="2">Uncharacterized protein</fullName>
    </submittedName>
</protein>
<reference evidence="2" key="2">
    <citation type="journal article" date="2015" name="Fish Shellfish Immunol.">
        <title>Early steps in the European eel (Anguilla anguilla)-Vibrio vulnificus interaction in the gills: Role of the RtxA13 toxin.</title>
        <authorList>
            <person name="Callol A."/>
            <person name="Pajuelo D."/>
            <person name="Ebbesson L."/>
            <person name="Teles M."/>
            <person name="MacKenzie S."/>
            <person name="Amaro C."/>
        </authorList>
    </citation>
    <scope>NUCLEOTIDE SEQUENCE</scope>
</reference>
<proteinExistence type="predicted"/>
<sequence>MSLNTFWKFCYFVIIISLFISAKLAYCLGQWQNSWKAFLPIMP</sequence>
<feature type="transmembrane region" description="Helical" evidence="1">
    <location>
        <begin position="6"/>
        <end position="26"/>
    </location>
</feature>
<keyword evidence="1" id="KW-1133">Transmembrane helix</keyword>
<dbReference type="AlphaFoldDB" id="A0A0E9PPN1"/>
<reference evidence="2" key="1">
    <citation type="submission" date="2014-11" db="EMBL/GenBank/DDBJ databases">
        <authorList>
            <person name="Amaro Gonzalez C."/>
        </authorList>
    </citation>
    <scope>NUCLEOTIDE SEQUENCE</scope>
</reference>
<dbReference type="EMBL" id="GBXM01102537">
    <property type="protein sequence ID" value="JAH06040.1"/>
    <property type="molecule type" value="Transcribed_RNA"/>
</dbReference>
<name>A0A0E9PPN1_ANGAN</name>
<accession>A0A0E9PPN1</accession>
<organism evidence="2">
    <name type="scientific">Anguilla anguilla</name>
    <name type="common">European freshwater eel</name>
    <name type="synonym">Muraena anguilla</name>
    <dbReference type="NCBI Taxonomy" id="7936"/>
    <lineage>
        <taxon>Eukaryota</taxon>
        <taxon>Metazoa</taxon>
        <taxon>Chordata</taxon>
        <taxon>Craniata</taxon>
        <taxon>Vertebrata</taxon>
        <taxon>Euteleostomi</taxon>
        <taxon>Actinopterygii</taxon>
        <taxon>Neopterygii</taxon>
        <taxon>Teleostei</taxon>
        <taxon>Anguilliformes</taxon>
        <taxon>Anguillidae</taxon>
        <taxon>Anguilla</taxon>
    </lineage>
</organism>